<feature type="domain" description="Apea-like HEPN" evidence="1">
    <location>
        <begin position="330"/>
        <end position="475"/>
    </location>
</feature>
<feature type="domain" description="ApeA N-terminal" evidence="2">
    <location>
        <begin position="41"/>
        <end position="239"/>
    </location>
</feature>
<evidence type="ECO:0000313" key="3">
    <source>
        <dbReference type="EMBL" id="TQD42694.1"/>
    </source>
</evidence>
<name>A0A508A2J8_9ACTO</name>
<sequence length="484" mass="55692">MSQPTNDMMAVNLPHEPREYMCTWHLPKAVQDTNEDQLVDVLGTINLTRRHHPTASFQGTLPCASNSGQATFPQTTDFNCLTGTLSSGIHVALLNGQMSYWFHNGGEANGAFAVLSTRPFKHDSYRKYQSIELQIDGLETIVDVAPTTIEFTKRTDEHDESYKISIPTRNSLDWNNQEAQIRLGYAGRLRPDRFNFRTSFAPYLRIDIEEPISLVDWWLQWIIPLCDLLEVINGKPLDIMYLLAFEDKDAVDPKRRADQVFRYDILQDCIKIDENKFNCTHAVINLKQDNVNLLELLIKRRELEASRHPLIETYRSNAVSDDQHPRSRYLLLIQAIEGLYGYEHKEEYQQRCEQYTEKRNALLEKVKPTVSKEDFRFLKKKFPRRPFSGLRDALNTTFQGLPKSVQDQIDGSEIVAQVRNEPGSKRMSSADALTNVRNNLSHGSSLYDPNDLEEICSLLDKIVRAKILRLLDISEAAQQRMLES</sequence>
<accession>A0A508A2J8</accession>
<reference evidence="3 4" key="1">
    <citation type="submission" date="2019-06" db="EMBL/GenBank/DDBJ databases">
        <title>Draft genome sequence of Actinomyces johnsonii CCUG 34287T.</title>
        <authorList>
            <person name="Salva-Serra F."/>
            <person name="Cardew S."/>
            <person name="Moore E."/>
        </authorList>
    </citation>
    <scope>NUCLEOTIDE SEQUENCE [LARGE SCALE GENOMIC DNA]</scope>
    <source>
        <strain evidence="3 4">CCUG 34287</strain>
    </source>
</reference>
<evidence type="ECO:0000259" key="2">
    <source>
        <dbReference type="Pfam" id="PF18862"/>
    </source>
</evidence>
<dbReference type="InterPro" id="IPR041223">
    <property type="entry name" value="ApeA_NTD"/>
</dbReference>
<comment type="caution">
    <text evidence="3">The sequence shown here is derived from an EMBL/GenBank/DDBJ whole genome shotgun (WGS) entry which is preliminary data.</text>
</comment>
<dbReference type="Pfam" id="PF18862">
    <property type="entry name" value="ApeA_NTD1"/>
    <property type="match status" value="1"/>
</dbReference>
<evidence type="ECO:0000313" key="4">
    <source>
        <dbReference type="Proteomes" id="UP000319010"/>
    </source>
</evidence>
<dbReference type="Proteomes" id="UP000319010">
    <property type="component" value="Unassembled WGS sequence"/>
</dbReference>
<proteinExistence type="predicted"/>
<gene>
    <name evidence="3" type="ORF">FK256_08615</name>
</gene>
<evidence type="ECO:0000259" key="1">
    <source>
        <dbReference type="Pfam" id="PF18739"/>
    </source>
</evidence>
<dbReference type="EMBL" id="VICB01000013">
    <property type="protein sequence ID" value="TQD42694.1"/>
    <property type="molecule type" value="Genomic_DNA"/>
</dbReference>
<dbReference type="AlphaFoldDB" id="A0A508A2J8"/>
<protein>
    <submittedName>
        <fullName evidence="3">Uncharacterized protein</fullName>
    </submittedName>
</protein>
<dbReference type="RefSeq" id="WP_141424475.1">
    <property type="nucleotide sequence ID" value="NZ_JASPFB010000008.1"/>
</dbReference>
<dbReference type="InterPro" id="IPR041229">
    <property type="entry name" value="HEPN_Apea"/>
</dbReference>
<dbReference type="Pfam" id="PF18739">
    <property type="entry name" value="HEPN_Apea"/>
    <property type="match status" value="1"/>
</dbReference>
<organism evidence="3 4">
    <name type="scientific">Actinomyces johnsonii</name>
    <dbReference type="NCBI Taxonomy" id="544581"/>
    <lineage>
        <taxon>Bacteria</taxon>
        <taxon>Bacillati</taxon>
        <taxon>Actinomycetota</taxon>
        <taxon>Actinomycetes</taxon>
        <taxon>Actinomycetales</taxon>
        <taxon>Actinomycetaceae</taxon>
        <taxon>Actinomyces</taxon>
    </lineage>
</organism>